<accession>A0A4S4KG59</accession>
<protein>
    <recommendedName>
        <fullName evidence="4">GBD/FH3 domain-containing protein</fullName>
    </recommendedName>
</protein>
<dbReference type="GO" id="GO:0032153">
    <property type="term" value="C:cell division site"/>
    <property type="evidence" value="ECO:0007669"/>
    <property type="project" value="TreeGrafter"/>
</dbReference>
<dbReference type="SMART" id="SM01139">
    <property type="entry name" value="Drf_FH3"/>
    <property type="match status" value="1"/>
</dbReference>
<dbReference type="PANTHER" id="PTHR47102">
    <property type="entry name" value="PROTEIN BNI1"/>
    <property type="match status" value="1"/>
</dbReference>
<feature type="coiled-coil region" evidence="2">
    <location>
        <begin position="501"/>
        <end position="528"/>
    </location>
</feature>
<evidence type="ECO:0000256" key="2">
    <source>
        <dbReference type="SAM" id="Coils"/>
    </source>
</evidence>
<keyword evidence="6" id="KW-1185">Reference proteome</keyword>
<dbReference type="GO" id="GO:0015629">
    <property type="term" value="C:actin cytoskeleton"/>
    <property type="evidence" value="ECO:0007669"/>
    <property type="project" value="UniProtKB-ARBA"/>
</dbReference>
<feature type="compositionally biased region" description="Basic residues" evidence="3">
    <location>
        <begin position="1"/>
        <end position="12"/>
    </location>
</feature>
<feature type="compositionally biased region" description="Basic and acidic residues" evidence="3">
    <location>
        <begin position="741"/>
        <end position="750"/>
    </location>
</feature>
<dbReference type="Proteomes" id="UP000309038">
    <property type="component" value="Unassembled WGS sequence"/>
</dbReference>
<dbReference type="GO" id="GO:0051017">
    <property type="term" value="P:actin filament bundle assembly"/>
    <property type="evidence" value="ECO:0007669"/>
    <property type="project" value="TreeGrafter"/>
</dbReference>
<proteinExistence type="inferred from homology"/>
<feature type="coiled-coil region" evidence="2">
    <location>
        <begin position="679"/>
        <end position="706"/>
    </location>
</feature>
<dbReference type="GO" id="GO:0005938">
    <property type="term" value="C:cell cortex"/>
    <property type="evidence" value="ECO:0007669"/>
    <property type="project" value="UniProtKB-ARBA"/>
</dbReference>
<dbReference type="InterPro" id="IPR016024">
    <property type="entry name" value="ARM-type_fold"/>
</dbReference>
<feature type="compositionally biased region" description="Acidic residues" evidence="3">
    <location>
        <begin position="761"/>
        <end position="773"/>
    </location>
</feature>
<dbReference type="Pfam" id="PF06371">
    <property type="entry name" value="Drf_GBD"/>
    <property type="match status" value="1"/>
</dbReference>
<feature type="domain" description="GBD/FH3" evidence="4">
    <location>
        <begin position="216"/>
        <end position="596"/>
    </location>
</feature>
<dbReference type="AlphaFoldDB" id="A0A4S4KG59"/>
<name>A0A4S4KG59_9APHY</name>
<dbReference type="Gene3D" id="1.10.238.150">
    <property type="entry name" value="Formin, FH3 diaphanous domain"/>
    <property type="match status" value="1"/>
</dbReference>
<feature type="compositionally biased region" description="Polar residues" evidence="3">
    <location>
        <begin position="38"/>
        <end position="72"/>
    </location>
</feature>
<dbReference type="Pfam" id="PF06367">
    <property type="entry name" value="Drf_FH3"/>
    <property type="match status" value="1"/>
</dbReference>
<comment type="caution">
    <text evidence="5">The sequence shown here is derived from an EMBL/GenBank/DDBJ whole genome shotgun (WGS) entry which is preliminary data.</text>
</comment>
<dbReference type="Gene3D" id="1.25.10.10">
    <property type="entry name" value="Leucine-rich Repeat Variant"/>
    <property type="match status" value="1"/>
</dbReference>
<dbReference type="InterPro" id="IPR014768">
    <property type="entry name" value="GBD/FH3_dom"/>
</dbReference>
<feature type="compositionally biased region" description="Polar residues" evidence="3">
    <location>
        <begin position="801"/>
        <end position="811"/>
    </location>
</feature>
<dbReference type="SMART" id="SM01140">
    <property type="entry name" value="Drf_GBD"/>
    <property type="match status" value="1"/>
</dbReference>
<feature type="compositionally biased region" description="Polar residues" evidence="3">
    <location>
        <begin position="113"/>
        <end position="123"/>
    </location>
</feature>
<dbReference type="InterPro" id="IPR051661">
    <property type="entry name" value="Actin_filament_regulator"/>
</dbReference>
<dbReference type="GO" id="GO:0043332">
    <property type="term" value="C:mating projection tip"/>
    <property type="evidence" value="ECO:0007669"/>
    <property type="project" value="TreeGrafter"/>
</dbReference>
<evidence type="ECO:0000259" key="4">
    <source>
        <dbReference type="PROSITE" id="PS51232"/>
    </source>
</evidence>
<sequence length="838" mass="93815">MDSFFGKKKSRPRQSSVSTQDLDGRSVPYHKLGPASKSPVTVNTVSQGLRGNPNTVISAPTTNPTLTANGTELNKYAMSRQRSDRERAYRDASPLRRPGSPSTSISTADSSTLYNDSESSASKVNARRYRQSESGSSLTDFGVPSPTSPTSRHRTLVADSTGGSRPPSSVPGTPRSADEKRSSRYTSSLGGFDPHHLSSISSALHRHGAPEEFVFPRPEDDEDIEALFENIRQMRDLGELPNLTIEQKWHIVYSDEQLRWKEEKQREEQAKKQSESGQPAAIIEGTPEWYIKKFLDKTITAKQAGGLQVSLRGKEVSWFKHFIELQGTSVLAQALNHISRKAMQRRKEDIDKEYEIAKCLKYILNHPFAAHDAMAHNMIVTQIASGLNTPHLPTRKLLLDILVFLVDDNHERGSCYSYWFKSLEQALIGRGKMGTFVGASEEVKRHGGHDPSLNDYTTSNFFLINGILEAIDDLDLRVHHRASMEAAGLNQIVRICRTFGVAGIETQLNLLQQTLDDDEKKLKERMDQDILRDLANPEDVYSALQSKTQDSKARDYFLSMMQHLLLIREEGPALVHYFQLIDSMVTDLVMDKKLGGAEQRLGHSVERIIAQFNEADRYQNVEDELAKAHATSLRLRLEKEALEEEISQGGEGLVGTLKSKVGQLEGKLYVSRENTTRLQQQMAAQKAGYEEQIAQLEAQIMELFRMLKEVGKGVDRIMENSGGMDRKTLIDTLERHLQRDKTISILEGRDKRRNPKANGEAGEDEEGTEDEEETPTKPGVRRRGSASMRGRTKSSKVVRASETQNGHTSQFMDADDATAHEQIQQQLAQSVSVVSCIL</sequence>
<feature type="compositionally biased region" description="Basic residues" evidence="3">
    <location>
        <begin position="779"/>
        <end position="796"/>
    </location>
</feature>
<evidence type="ECO:0000313" key="6">
    <source>
        <dbReference type="Proteomes" id="UP000309038"/>
    </source>
</evidence>
<dbReference type="PANTHER" id="PTHR47102:SF2">
    <property type="entry name" value="PROTEIN BNI1"/>
    <property type="match status" value="1"/>
</dbReference>
<dbReference type="PROSITE" id="PS51232">
    <property type="entry name" value="GBD_FH3"/>
    <property type="match status" value="1"/>
</dbReference>
<evidence type="ECO:0000256" key="1">
    <source>
        <dbReference type="ARBA" id="ARBA00037935"/>
    </source>
</evidence>
<feature type="compositionally biased region" description="Polar residues" evidence="3">
    <location>
        <begin position="161"/>
        <end position="171"/>
    </location>
</feature>
<feature type="non-terminal residue" evidence="5">
    <location>
        <position position="838"/>
    </location>
</feature>
<dbReference type="EMBL" id="SGPJ01000184">
    <property type="protein sequence ID" value="THG97185.1"/>
    <property type="molecule type" value="Genomic_DNA"/>
</dbReference>
<feature type="region of interest" description="Disordered" evidence="3">
    <location>
        <begin position="1"/>
        <end position="194"/>
    </location>
</feature>
<dbReference type="GO" id="GO:1903475">
    <property type="term" value="P:mitotic actomyosin contractile ring assembly"/>
    <property type="evidence" value="ECO:0007669"/>
    <property type="project" value="TreeGrafter"/>
</dbReference>
<dbReference type="GO" id="GO:0031267">
    <property type="term" value="F:small GTPase binding"/>
    <property type="evidence" value="ECO:0007669"/>
    <property type="project" value="InterPro"/>
</dbReference>
<dbReference type="InterPro" id="IPR011989">
    <property type="entry name" value="ARM-like"/>
</dbReference>
<reference evidence="5 6" key="1">
    <citation type="submission" date="2019-02" db="EMBL/GenBank/DDBJ databases">
        <title>Genome sequencing of the rare red list fungi Phlebia centrifuga.</title>
        <authorList>
            <person name="Buettner E."/>
            <person name="Kellner H."/>
        </authorList>
    </citation>
    <scope>NUCLEOTIDE SEQUENCE [LARGE SCALE GENOMIC DNA]</scope>
    <source>
        <strain evidence="5 6">DSM 108282</strain>
    </source>
</reference>
<keyword evidence="2" id="KW-0175">Coiled coil</keyword>
<evidence type="ECO:0000256" key="3">
    <source>
        <dbReference type="SAM" id="MobiDB-lite"/>
    </source>
</evidence>
<dbReference type="SUPFAM" id="SSF48371">
    <property type="entry name" value="ARM repeat"/>
    <property type="match status" value="1"/>
</dbReference>
<feature type="compositionally biased region" description="Low complexity" evidence="3">
    <location>
        <begin position="100"/>
        <end position="112"/>
    </location>
</feature>
<dbReference type="GO" id="GO:0051016">
    <property type="term" value="P:barbed-end actin filament capping"/>
    <property type="evidence" value="ECO:0007669"/>
    <property type="project" value="TreeGrafter"/>
</dbReference>
<feature type="region of interest" description="Disordered" evidence="3">
    <location>
        <begin position="741"/>
        <end position="817"/>
    </location>
</feature>
<dbReference type="InterPro" id="IPR010472">
    <property type="entry name" value="FH3_dom"/>
</dbReference>
<dbReference type="GO" id="GO:0003779">
    <property type="term" value="F:actin binding"/>
    <property type="evidence" value="ECO:0007669"/>
    <property type="project" value="InterPro"/>
</dbReference>
<organism evidence="5 6">
    <name type="scientific">Hermanssonia centrifuga</name>
    <dbReference type="NCBI Taxonomy" id="98765"/>
    <lineage>
        <taxon>Eukaryota</taxon>
        <taxon>Fungi</taxon>
        <taxon>Dikarya</taxon>
        <taxon>Basidiomycota</taxon>
        <taxon>Agaricomycotina</taxon>
        <taxon>Agaricomycetes</taxon>
        <taxon>Polyporales</taxon>
        <taxon>Meruliaceae</taxon>
        <taxon>Hermanssonia</taxon>
    </lineage>
</organism>
<dbReference type="InterPro" id="IPR010473">
    <property type="entry name" value="GTPase-bd"/>
</dbReference>
<feature type="compositionally biased region" description="Basic and acidic residues" evidence="3">
    <location>
        <begin position="81"/>
        <end position="94"/>
    </location>
</feature>
<evidence type="ECO:0000313" key="5">
    <source>
        <dbReference type="EMBL" id="THG97185.1"/>
    </source>
</evidence>
<gene>
    <name evidence="5" type="ORF">EW026_g4763</name>
</gene>
<comment type="similarity">
    <text evidence="1">Belongs to the formin homology family. BNI1 subfamily.</text>
</comment>